<keyword evidence="10" id="KW-0436">Ligase</keyword>
<evidence type="ECO:0000313" key="10">
    <source>
        <dbReference type="EMBL" id="MBT1543577.1"/>
    </source>
</evidence>
<name>A0A9Q2ZRH9_9MICO</name>
<dbReference type="InterPro" id="IPR041525">
    <property type="entry name" value="N/Namide_PRibTrfase"/>
</dbReference>
<accession>A0A9Q2ZRH9</accession>
<comment type="similarity">
    <text evidence="1">Belongs to the NAPRTase family.</text>
</comment>
<keyword evidence="4" id="KW-0808">Transferase</keyword>
<evidence type="ECO:0000256" key="1">
    <source>
        <dbReference type="ARBA" id="ARBA00010897"/>
    </source>
</evidence>
<comment type="caution">
    <text evidence="10">The sequence shown here is derived from an EMBL/GenBank/DDBJ whole genome shotgun (WGS) entry which is preliminary data.</text>
</comment>
<dbReference type="GO" id="GO:0009435">
    <property type="term" value="P:NAD+ biosynthetic process"/>
    <property type="evidence" value="ECO:0007669"/>
    <property type="project" value="InterPro"/>
</dbReference>
<dbReference type="InterPro" id="IPR036068">
    <property type="entry name" value="Nicotinate_pribotase-like_C"/>
</dbReference>
<evidence type="ECO:0000256" key="3">
    <source>
        <dbReference type="ARBA" id="ARBA00022676"/>
    </source>
</evidence>
<dbReference type="EMBL" id="JAHEWX010000037">
    <property type="protein sequence ID" value="MBT1543577.1"/>
    <property type="molecule type" value="Genomic_DNA"/>
</dbReference>
<dbReference type="Gene3D" id="3.20.20.70">
    <property type="entry name" value="Aldolase class I"/>
    <property type="match status" value="1"/>
</dbReference>
<dbReference type="RefSeq" id="WP_214563708.1">
    <property type="nucleotide sequence ID" value="NZ_JAHEWX010000037.1"/>
</dbReference>
<proteinExistence type="inferred from homology"/>
<evidence type="ECO:0000313" key="11">
    <source>
        <dbReference type="Proteomes" id="UP000709437"/>
    </source>
</evidence>
<dbReference type="NCBIfam" id="NF006629">
    <property type="entry name" value="PRK09198.1"/>
    <property type="match status" value="1"/>
</dbReference>
<evidence type="ECO:0000256" key="8">
    <source>
        <dbReference type="SAM" id="MobiDB-lite"/>
    </source>
</evidence>
<protein>
    <recommendedName>
        <fullName evidence="7">Nicotinamide phosphoribosyltransferase</fullName>
        <ecNumber evidence="6">2.4.2.12</ecNumber>
    </recommendedName>
</protein>
<dbReference type="PANTHER" id="PTHR43816">
    <property type="entry name" value="NICOTINAMIDE PHOSPHORIBOSYLTRANSFERASE"/>
    <property type="match status" value="1"/>
</dbReference>
<comment type="pathway">
    <text evidence="5">Cofactor biosynthesis; NAD(+) biosynthesis; nicotinamide D-ribonucleotide from 5-phospho-alpha-D-ribose 1-diphosphate and nicotinamide: step 1/1.</text>
</comment>
<organism evidence="10 11">
    <name type="scientific">Curtobacterium flaccumfaciens pv. flaccumfaciens</name>
    <dbReference type="NCBI Taxonomy" id="138532"/>
    <lineage>
        <taxon>Bacteria</taxon>
        <taxon>Bacillati</taxon>
        <taxon>Actinomycetota</taxon>
        <taxon>Actinomycetes</taxon>
        <taxon>Micrococcales</taxon>
        <taxon>Microbacteriaceae</taxon>
        <taxon>Curtobacterium</taxon>
    </lineage>
</organism>
<gene>
    <name evidence="10" type="ORF">KK103_17580</name>
</gene>
<dbReference type="Proteomes" id="UP000709437">
    <property type="component" value="Unassembled WGS sequence"/>
</dbReference>
<dbReference type="Pfam" id="PF04095">
    <property type="entry name" value="NAPRTase"/>
    <property type="match status" value="1"/>
</dbReference>
<keyword evidence="3 10" id="KW-0328">Glycosyltransferase</keyword>
<evidence type="ECO:0000256" key="7">
    <source>
        <dbReference type="ARBA" id="ARBA00035036"/>
    </source>
</evidence>
<dbReference type="EC" id="2.4.2.12" evidence="6"/>
<feature type="compositionally biased region" description="Low complexity" evidence="8">
    <location>
        <begin position="1"/>
        <end position="20"/>
    </location>
</feature>
<dbReference type="PIRSF" id="PIRSF005943">
    <property type="entry name" value="NMPRT"/>
    <property type="match status" value="1"/>
</dbReference>
<feature type="region of interest" description="Disordered" evidence="8">
    <location>
        <begin position="1"/>
        <end position="23"/>
    </location>
</feature>
<feature type="domain" description="Nicotinate/nicotinamide phosphoribosyltransferase" evidence="9">
    <location>
        <begin position="209"/>
        <end position="476"/>
    </location>
</feature>
<dbReference type="GO" id="GO:0016874">
    <property type="term" value="F:ligase activity"/>
    <property type="evidence" value="ECO:0007669"/>
    <property type="project" value="UniProtKB-KW"/>
</dbReference>
<evidence type="ECO:0000256" key="4">
    <source>
        <dbReference type="ARBA" id="ARBA00022679"/>
    </source>
</evidence>
<dbReference type="GO" id="GO:0047280">
    <property type="term" value="F:nicotinamide phosphoribosyltransferase activity"/>
    <property type="evidence" value="ECO:0007669"/>
    <property type="project" value="UniProtKB-EC"/>
</dbReference>
<dbReference type="AlphaFoldDB" id="A0A9Q2ZRH9"/>
<keyword evidence="2" id="KW-0662">Pyridine nucleotide biosynthesis</keyword>
<dbReference type="InterPro" id="IPR016471">
    <property type="entry name" value="Nicotinamide_PRibTrfase"/>
</dbReference>
<evidence type="ECO:0000256" key="5">
    <source>
        <dbReference type="ARBA" id="ARBA00035007"/>
    </source>
</evidence>
<evidence type="ECO:0000256" key="2">
    <source>
        <dbReference type="ARBA" id="ARBA00022642"/>
    </source>
</evidence>
<sequence>MTQTAPATTAGANETGTAAGLEPRITTASPIAPLLAVDGYKHSHRQVYPAGTTRILINWTNRSNAHMPESTHAVVFGLQAFIQRSLVEAWAPFFAADEDEVARLFEEALQGYFGPNHIGTDHVRALHRLGYLPLEIRALPEGTLAPIGVATLTVENTIDEFFWLPNYIETALSASIWHPSTVATKALAYRDLMEDWAARTGAVPAGIDFAAHDFSFRGQSSIESAAAGGAGHLLSFLGTDSMPSLDFIDRYYPGDNGLVAASVPATEHSVMCVRGADGELATFEQILDVYPTGIVSAVSDGFDLFKVVTETLPALKDRITARDGKLVIRPDSGDPVDIVTGTVHGVDEAELLAPGRSHEEKGVVELLDEIFGHTVNDQGFKVLDQHIGVIYGDSITLDRAQRIYERLAAKGYSSDNIVLGIGSYTYQYMTRDNLGSAVKATWALVDGEPVDIQKDPKTGSGKKSAKGRIALHRDETGEIRQTDQATAEDEATSLLQPVWIDGRFTRLQSFADVRQTLRDERAARAARRTTIA</sequence>
<evidence type="ECO:0000259" key="9">
    <source>
        <dbReference type="Pfam" id="PF04095"/>
    </source>
</evidence>
<reference evidence="10" key="1">
    <citation type="submission" date="2021-05" db="EMBL/GenBank/DDBJ databases">
        <title>Whole genome sequence of Curtobacterium flaccumfaciens pv. flaccumfaciens strain CFBP 3417.</title>
        <authorList>
            <person name="Osdaghi E."/>
            <person name="Taghouti G."/>
            <person name="Portier P."/>
            <person name="Fazliarab A."/>
            <person name="Taghavi S.M."/>
            <person name="Briand M."/>
            <person name="Le-Saux M."/>
            <person name="Jacques M.-A."/>
        </authorList>
    </citation>
    <scope>NUCLEOTIDE SEQUENCE</scope>
    <source>
        <strain evidence="10">CFBP 3417</strain>
    </source>
</reference>
<dbReference type="InterPro" id="IPR013785">
    <property type="entry name" value="Aldolase_TIM"/>
</dbReference>
<dbReference type="SUPFAM" id="SSF51690">
    <property type="entry name" value="Nicotinate/Quinolinate PRTase C-terminal domain-like"/>
    <property type="match status" value="1"/>
</dbReference>
<dbReference type="PANTHER" id="PTHR43816:SF1">
    <property type="entry name" value="NICOTINAMIDE PHOSPHORIBOSYLTRANSFERASE"/>
    <property type="match status" value="1"/>
</dbReference>
<evidence type="ECO:0000256" key="6">
    <source>
        <dbReference type="ARBA" id="ARBA00035024"/>
    </source>
</evidence>